<reference evidence="2 3" key="1">
    <citation type="submission" date="2012-10" db="EMBL/GenBank/DDBJ databases">
        <title>Genome sequencing and analysis of entomopathogenic fungi Beauveria bassiana D1-5.</title>
        <authorList>
            <person name="Li Q."/>
            <person name="Wang L."/>
            <person name="Zhang Z."/>
            <person name="Wang Q."/>
            <person name="Ren J."/>
            <person name="Wang M."/>
            <person name="Xu W."/>
            <person name="Wang J."/>
            <person name="Lu Y."/>
            <person name="Du Q."/>
            <person name="Sun Z."/>
        </authorList>
    </citation>
    <scope>NUCLEOTIDE SEQUENCE [LARGE SCALE GENOMIC DNA]</scope>
    <source>
        <strain evidence="2 3">D1-5</strain>
    </source>
</reference>
<organism evidence="2 3">
    <name type="scientific">Beauveria bassiana D1-5</name>
    <dbReference type="NCBI Taxonomy" id="1245745"/>
    <lineage>
        <taxon>Eukaryota</taxon>
        <taxon>Fungi</taxon>
        <taxon>Dikarya</taxon>
        <taxon>Ascomycota</taxon>
        <taxon>Pezizomycotina</taxon>
        <taxon>Sordariomycetes</taxon>
        <taxon>Hypocreomycetidae</taxon>
        <taxon>Hypocreales</taxon>
        <taxon>Cordycipitaceae</taxon>
        <taxon>Beauveria</taxon>
    </lineage>
</organism>
<evidence type="ECO:0000313" key="3">
    <source>
        <dbReference type="Proteomes" id="UP000030106"/>
    </source>
</evidence>
<feature type="region of interest" description="Disordered" evidence="1">
    <location>
        <begin position="1"/>
        <end position="24"/>
    </location>
</feature>
<accession>A0A0A2VVA8</accession>
<gene>
    <name evidence="2" type="ORF">BBAD15_g2391</name>
</gene>
<dbReference type="HOGENOM" id="CLU_1722018_0_0_1"/>
<protein>
    <submittedName>
        <fullName evidence="2">Uncharacterized protein</fullName>
    </submittedName>
</protein>
<dbReference type="EMBL" id="ANFO01000163">
    <property type="protein sequence ID" value="KGQ11866.1"/>
    <property type="molecule type" value="Genomic_DNA"/>
</dbReference>
<dbReference type="AlphaFoldDB" id="A0A0A2VVA8"/>
<name>A0A0A2VVA8_BEABA</name>
<dbReference type="OrthoDB" id="10439998at2759"/>
<sequence>MSSSQDETSWGDPPGPDDSNYKEREEEIINLIKMSIEALSHMELSPKPDMENMAKWFAHEAVTNSTSLDGEVQALAYKQLSDCCGARNEWVEALVALEVARAVDEDGWTNHDHHLYQVYTKFVAIYEHCVSGADLGQWEKYAKRTISVLDNK</sequence>
<evidence type="ECO:0000313" key="2">
    <source>
        <dbReference type="EMBL" id="KGQ11866.1"/>
    </source>
</evidence>
<comment type="caution">
    <text evidence="2">The sequence shown here is derived from an EMBL/GenBank/DDBJ whole genome shotgun (WGS) entry which is preliminary data.</text>
</comment>
<dbReference type="Proteomes" id="UP000030106">
    <property type="component" value="Unassembled WGS sequence"/>
</dbReference>
<proteinExistence type="predicted"/>
<evidence type="ECO:0000256" key="1">
    <source>
        <dbReference type="SAM" id="MobiDB-lite"/>
    </source>
</evidence>